<sequence>MKLKNPSPVYLKGGDHAILLLHSFTGTVRDVKDLAKRLNEEGFTTYVPSYPGHGLLLEEFLEYDMNDWWQHVVESYDFLKSEGYAKISAVGVSLGGLFTLKLLETYNLEKSVVMSVPQFKDESGIFYRLEQYGLRLNKMIGLSEEENKAQLERINHYQQGADQFCLMIDDIMLNLSTIEAPVLVMYGHRDDAVYAESAKYIYEHLGGQKVIEGLRDSGHLMTLDRGQKQTEERIVSYFCHRNV</sequence>
<feature type="domain" description="AB hydrolase-1" evidence="2">
    <location>
        <begin position="18"/>
        <end position="226"/>
    </location>
</feature>
<dbReference type="PANTHER" id="PTHR42886">
    <property type="entry name" value="RE40534P-RELATED"/>
    <property type="match status" value="1"/>
</dbReference>
<reference evidence="3 4" key="1">
    <citation type="submission" date="2019-01" db="EMBL/GenBank/DDBJ databases">
        <title>Draft genome sequences of the type strains of six Macrococcus species.</title>
        <authorList>
            <person name="Mazhar S."/>
            <person name="Altermann E."/>
            <person name="Hill C."/>
            <person name="Mcauliffe O."/>
        </authorList>
    </citation>
    <scope>NUCLEOTIDE SEQUENCE [LARGE SCALE GENOMIC DNA]</scope>
    <source>
        <strain evidence="3 4">ATCC 51828</strain>
    </source>
</reference>
<dbReference type="Proteomes" id="UP000295280">
    <property type="component" value="Unassembled WGS sequence"/>
</dbReference>
<name>A0A9Q8CLZ4_9STAP</name>
<dbReference type="PIRSF" id="PIRSF017388">
    <property type="entry name" value="Esterase_lipase"/>
    <property type="match status" value="1"/>
</dbReference>
<evidence type="ECO:0000259" key="2">
    <source>
        <dbReference type="Pfam" id="PF12697"/>
    </source>
</evidence>
<dbReference type="EMBL" id="SCWD01000002">
    <property type="protein sequence ID" value="TDM02525.1"/>
    <property type="molecule type" value="Genomic_DNA"/>
</dbReference>
<dbReference type="SUPFAM" id="SSF53474">
    <property type="entry name" value="alpha/beta-Hydrolases"/>
    <property type="match status" value="1"/>
</dbReference>
<gene>
    <name evidence="3" type="ORF">ERX40_06165</name>
</gene>
<keyword evidence="4" id="KW-1185">Reference proteome</keyword>
<proteinExistence type="predicted"/>
<dbReference type="Gene3D" id="3.40.50.1820">
    <property type="entry name" value="alpha/beta hydrolase"/>
    <property type="match status" value="1"/>
</dbReference>
<dbReference type="RefSeq" id="WP_133418008.1">
    <property type="nucleotide sequence ID" value="NZ_SCWD01000002.1"/>
</dbReference>
<protein>
    <submittedName>
        <fullName evidence="3">Alpha/beta fold hydrolase</fullName>
    </submittedName>
</protein>
<feature type="active site" description="Nucleophile" evidence="1">
    <location>
        <position position="93"/>
    </location>
</feature>
<feature type="active site" description="Charge relay system" evidence="1">
    <location>
        <position position="219"/>
    </location>
</feature>
<dbReference type="InterPro" id="IPR029058">
    <property type="entry name" value="AB_hydrolase_fold"/>
</dbReference>
<evidence type="ECO:0000313" key="3">
    <source>
        <dbReference type="EMBL" id="TDM02525.1"/>
    </source>
</evidence>
<dbReference type="InterPro" id="IPR012354">
    <property type="entry name" value="Esterase_lipase"/>
</dbReference>
<dbReference type="PANTHER" id="PTHR42886:SF53">
    <property type="entry name" value="ALPHA_BETA-HYDROLASES SUPERFAMILY PROTEIN"/>
    <property type="match status" value="1"/>
</dbReference>
<dbReference type="GO" id="GO:0052689">
    <property type="term" value="F:carboxylic ester hydrolase activity"/>
    <property type="evidence" value="ECO:0007669"/>
    <property type="project" value="InterPro"/>
</dbReference>
<dbReference type="OrthoDB" id="9800213at2"/>
<evidence type="ECO:0000256" key="1">
    <source>
        <dbReference type="PIRSR" id="PIRSR017388-1"/>
    </source>
</evidence>
<feature type="active site" description="Charge relay system" evidence="1">
    <location>
        <position position="190"/>
    </location>
</feature>
<keyword evidence="3" id="KW-0378">Hydrolase</keyword>
<accession>A0A9Q8CLZ4</accession>
<comment type="caution">
    <text evidence="3">The sequence shown here is derived from an EMBL/GenBank/DDBJ whole genome shotgun (WGS) entry which is preliminary data.</text>
</comment>
<evidence type="ECO:0000313" key="4">
    <source>
        <dbReference type="Proteomes" id="UP000295280"/>
    </source>
</evidence>
<dbReference type="InterPro" id="IPR000073">
    <property type="entry name" value="AB_hydrolase_1"/>
</dbReference>
<dbReference type="Pfam" id="PF12697">
    <property type="entry name" value="Abhydrolase_6"/>
    <property type="match status" value="1"/>
</dbReference>
<organism evidence="3 4">
    <name type="scientific">Macrococcus carouselicus</name>
    <dbReference type="NCBI Taxonomy" id="69969"/>
    <lineage>
        <taxon>Bacteria</taxon>
        <taxon>Bacillati</taxon>
        <taxon>Bacillota</taxon>
        <taxon>Bacilli</taxon>
        <taxon>Bacillales</taxon>
        <taxon>Staphylococcaceae</taxon>
        <taxon>Macrococcus</taxon>
    </lineage>
</organism>
<dbReference type="AlphaFoldDB" id="A0A9Q8CLZ4"/>